<dbReference type="HOGENOM" id="CLU_079889_0_0_11"/>
<organism evidence="1 2">
    <name type="scientific">Prescottella equi ATCC 33707</name>
    <dbReference type="NCBI Taxonomy" id="525370"/>
    <lineage>
        <taxon>Bacteria</taxon>
        <taxon>Bacillati</taxon>
        <taxon>Actinomycetota</taxon>
        <taxon>Actinomycetes</taxon>
        <taxon>Mycobacteriales</taxon>
        <taxon>Nocardiaceae</taxon>
        <taxon>Prescottella</taxon>
    </lineage>
</organism>
<sequence>MTNSEIAPLSDADIIPAGASMARTSDSTAAIGQLMQHAQAMSAAYELASKLANTALVPAMYQKKPDDATAAILYGAELGLNPIQSLQQIFVVQGKPAIYARTMVALLKTRGYLIETIESTDTSVTVRGTDPQTGIVEESTWTIDRAKKAGYTSNKKYDTDPQAMLYAKAATEVARKIAPDVLLGIAHSREELELDAPVLATSERVKPKARGIAALQAALTPAAEPEPALDADSLLAAVEQAPDIESLREMWKQAAALTDEDCTTVRAVIDGRLADLKEPQ</sequence>
<gene>
    <name evidence="1" type="ORF">HMPREF0724_12151</name>
</gene>
<dbReference type="Proteomes" id="UP000004245">
    <property type="component" value="Unassembled WGS sequence"/>
</dbReference>
<dbReference type="OrthoDB" id="3693665at2"/>
<comment type="caution">
    <text evidence="1">The sequence shown here is derived from an EMBL/GenBank/DDBJ whole genome shotgun (WGS) entry which is preliminary data.</text>
</comment>
<dbReference type="AlphaFoldDB" id="E9T0J2"/>
<evidence type="ECO:0000313" key="1">
    <source>
        <dbReference type="EMBL" id="EGD23943.1"/>
    </source>
</evidence>
<evidence type="ECO:0000313" key="2">
    <source>
        <dbReference type="Proteomes" id="UP000004245"/>
    </source>
</evidence>
<keyword evidence="2" id="KW-1185">Reference proteome</keyword>
<proteinExistence type="predicted"/>
<reference evidence="1" key="1">
    <citation type="submission" date="2011-01" db="EMBL/GenBank/DDBJ databases">
        <authorList>
            <person name="Muzny D."/>
            <person name="Qin X."/>
            <person name="Buhay C."/>
            <person name="Dugan-Rocha S."/>
            <person name="Ding Y."/>
            <person name="Chen G."/>
            <person name="Hawes A."/>
            <person name="Holder M."/>
            <person name="Jhangiani S."/>
            <person name="Johnson A."/>
            <person name="Khan Z."/>
            <person name="Li Z."/>
            <person name="Liu W."/>
            <person name="Liu X."/>
            <person name="Perez L."/>
            <person name="Shen H."/>
            <person name="Wang Q."/>
            <person name="Watt J."/>
            <person name="Xi L."/>
            <person name="Xin Y."/>
            <person name="Zhou J."/>
            <person name="Deng J."/>
            <person name="Jiang H."/>
            <person name="Liu Y."/>
            <person name="Qu J."/>
            <person name="Song X.-Z."/>
            <person name="Zhang L."/>
            <person name="Villasana D."/>
            <person name="Johnson A."/>
            <person name="Liu J."/>
            <person name="Liyanage D."/>
            <person name="Lorensuhewa L."/>
            <person name="Robinson T."/>
            <person name="Song A."/>
            <person name="Song B.-B."/>
            <person name="Dinh H."/>
            <person name="Thornton R."/>
            <person name="Coyle M."/>
            <person name="Francisco L."/>
            <person name="Jackson L."/>
            <person name="Javaid M."/>
            <person name="Korchina V."/>
            <person name="Kovar C."/>
            <person name="Mata R."/>
            <person name="Mathew T."/>
            <person name="Ngo R."/>
            <person name="Nguyen L."/>
            <person name="Nguyen N."/>
            <person name="Okwuonu G."/>
            <person name="Ongeri F."/>
            <person name="Pham C."/>
            <person name="Simmons D."/>
            <person name="Wilczek-Boney K."/>
            <person name="Hale W."/>
            <person name="Jakkamsetti A."/>
            <person name="Pham P."/>
            <person name="Ruth R."/>
            <person name="San Lucas F."/>
            <person name="Warren J."/>
            <person name="Zhang J."/>
            <person name="Zhao Z."/>
            <person name="Zhou C."/>
            <person name="Zhu D."/>
            <person name="Lee S."/>
            <person name="Bess C."/>
            <person name="Blankenburg K."/>
            <person name="Forbes L."/>
            <person name="Fu Q."/>
            <person name="Gubbala S."/>
            <person name="Hirani K."/>
            <person name="Jayaseelan J.C."/>
            <person name="Lara F."/>
            <person name="Munidasa M."/>
            <person name="Palculict T."/>
            <person name="Patil S."/>
            <person name="Pu L.-L."/>
            <person name="Saada N."/>
            <person name="Tang L."/>
            <person name="Weissenberger G."/>
            <person name="Zhu Y."/>
            <person name="Hemphill L."/>
            <person name="Shang Y."/>
            <person name="Youmans B."/>
            <person name="Ayvaz T."/>
            <person name="Ross M."/>
            <person name="Santibanez J."/>
            <person name="Aqrawi P."/>
            <person name="Gross S."/>
            <person name="Joshi V."/>
            <person name="Fowler G."/>
            <person name="Nazareth L."/>
            <person name="Reid J."/>
            <person name="Worley K."/>
            <person name="Petrosino J."/>
            <person name="Highlander S."/>
            <person name="Gibbs R."/>
        </authorList>
    </citation>
    <scope>NUCLEOTIDE SEQUENCE [LARGE SCALE GENOMIC DNA]</scope>
    <source>
        <strain evidence="1">ATCC 33707</strain>
    </source>
</reference>
<dbReference type="RefSeq" id="WP_005515249.1">
    <property type="nucleotide sequence ID" value="NZ_CM001149.1"/>
</dbReference>
<evidence type="ECO:0008006" key="3">
    <source>
        <dbReference type="Google" id="ProtNLM"/>
    </source>
</evidence>
<protein>
    <recommendedName>
        <fullName evidence="3">RecT-like ssDNA binding protein</fullName>
    </recommendedName>
</protein>
<accession>E9T0J2</accession>
<dbReference type="EMBL" id="ADNW02000010">
    <property type="protein sequence ID" value="EGD23943.1"/>
    <property type="molecule type" value="Genomic_DNA"/>
</dbReference>
<name>E9T0J2_RHOHA</name>